<reference evidence="2" key="3">
    <citation type="submission" date="2025-09" db="UniProtKB">
        <authorList>
            <consortium name="Ensembl"/>
        </authorList>
    </citation>
    <scope>IDENTIFICATION</scope>
</reference>
<protein>
    <recommendedName>
        <fullName evidence="4">Thioredoxin-like protein AAED1</fullName>
    </recommendedName>
</protein>
<feature type="region of interest" description="Disordered" evidence="1">
    <location>
        <begin position="1"/>
        <end position="24"/>
    </location>
</feature>
<dbReference type="CDD" id="cd02970">
    <property type="entry name" value="PRX_like2"/>
    <property type="match status" value="1"/>
</dbReference>
<proteinExistence type="predicted"/>
<evidence type="ECO:0000313" key="3">
    <source>
        <dbReference type="Proteomes" id="UP000694580"/>
    </source>
</evidence>
<evidence type="ECO:0000313" key="2">
    <source>
        <dbReference type="Ensembl" id="ENSDCDP00010048168.1"/>
    </source>
</evidence>
<dbReference type="InterPro" id="IPR032801">
    <property type="entry name" value="PXL2A/B/C"/>
</dbReference>
<organism evidence="2 3">
    <name type="scientific">Denticeps clupeoides</name>
    <name type="common">denticle herring</name>
    <dbReference type="NCBI Taxonomy" id="299321"/>
    <lineage>
        <taxon>Eukaryota</taxon>
        <taxon>Metazoa</taxon>
        <taxon>Chordata</taxon>
        <taxon>Craniata</taxon>
        <taxon>Vertebrata</taxon>
        <taxon>Euteleostomi</taxon>
        <taxon>Actinopterygii</taxon>
        <taxon>Neopterygii</taxon>
        <taxon>Teleostei</taxon>
        <taxon>Clupei</taxon>
        <taxon>Clupeiformes</taxon>
        <taxon>Denticipitoidei</taxon>
        <taxon>Denticipitidae</taxon>
        <taxon>Denticeps</taxon>
    </lineage>
</organism>
<dbReference type="SUPFAM" id="SSF52833">
    <property type="entry name" value="Thioredoxin-like"/>
    <property type="match status" value="1"/>
</dbReference>
<sequence length="231" mass="26404">MKFSSRKQMASEAPVTTQISRQQQAIRRPPVRFKVSDVEGCLVQDRQGNAVPFKSLYEGSKSIVVFVRHFLCYTCKEYVEDLSKVPREDLLESEVRLVVIGQSSYHHIESFCSLTGYPHEIYVDPDRSIYKILGMRRGETFLESASKSPHVKSSLLMGNIRSMWRAMRSPMFDFQGDPLQQGGALVMGPGPEVHFAHFDMNRLDHMPINWLLQLAGLKMLDFSGRSKIFDI</sequence>
<evidence type="ECO:0008006" key="4">
    <source>
        <dbReference type="Google" id="ProtNLM"/>
    </source>
</evidence>
<name>A0AAY4DRY4_9TELE</name>
<dbReference type="Gene3D" id="3.40.30.10">
    <property type="entry name" value="Glutaredoxin"/>
    <property type="match status" value="1"/>
</dbReference>
<feature type="compositionally biased region" description="Polar residues" evidence="1">
    <location>
        <begin position="14"/>
        <end position="24"/>
    </location>
</feature>
<dbReference type="GeneTree" id="ENSGT00510000048363"/>
<gene>
    <name evidence="2" type="primary">PRXL2C</name>
</gene>
<dbReference type="AlphaFoldDB" id="A0AAY4DRY4"/>
<reference evidence="2" key="2">
    <citation type="submission" date="2025-08" db="UniProtKB">
        <authorList>
            <consortium name="Ensembl"/>
        </authorList>
    </citation>
    <scope>IDENTIFICATION</scope>
</reference>
<dbReference type="InterPro" id="IPR036249">
    <property type="entry name" value="Thioredoxin-like_sf"/>
</dbReference>
<dbReference type="PANTHER" id="PTHR28630:SF3">
    <property type="entry name" value="PEROXIREDOXIN-LIKE 2C"/>
    <property type="match status" value="1"/>
</dbReference>
<dbReference type="Pfam" id="PF13911">
    <property type="entry name" value="AhpC-TSA_2"/>
    <property type="match status" value="1"/>
</dbReference>
<evidence type="ECO:0000256" key="1">
    <source>
        <dbReference type="SAM" id="MobiDB-lite"/>
    </source>
</evidence>
<accession>A0AAY4DRY4</accession>
<reference evidence="2 3" key="1">
    <citation type="submission" date="2020-06" db="EMBL/GenBank/DDBJ databases">
        <authorList>
            <consortium name="Wellcome Sanger Institute Data Sharing"/>
        </authorList>
    </citation>
    <scope>NUCLEOTIDE SEQUENCE [LARGE SCALE GENOMIC DNA]</scope>
</reference>
<dbReference type="Proteomes" id="UP000694580">
    <property type="component" value="Chromosome 11"/>
</dbReference>
<dbReference type="Ensembl" id="ENSDCDT00010058497.1">
    <property type="protein sequence ID" value="ENSDCDP00010048168.1"/>
    <property type="gene ID" value="ENSDCDG00010029068.1"/>
</dbReference>
<keyword evidence="3" id="KW-1185">Reference proteome</keyword>
<dbReference type="PANTHER" id="PTHR28630">
    <property type="match status" value="1"/>
</dbReference>